<dbReference type="Proteomes" id="UP000626844">
    <property type="component" value="Unassembled WGS sequence"/>
</dbReference>
<dbReference type="AlphaFoldDB" id="A0A926NKE1"/>
<dbReference type="InterPro" id="IPR048147">
    <property type="entry name" value="CBO0543-like"/>
</dbReference>
<name>A0A926NKE1_9BACI</name>
<keyword evidence="1" id="KW-0472">Membrane</keyword>
<feature type="transmembrane region" description="Helical" evidence="1">
    <location>
        <begin position="89"/>
        <end position="110"/>
    </location>
</feature>
<keyword evidence="3" id="KW-1185">Reference proteome</keyword>
<keyword evidence="1" id="KW-0812">Transmembrane</keyword>
<accession>A0A926NKE1</accession>
<sequence>MHDKVDKIIQLQEKTIKLQEQLFFNDVLFSFQWWILVLISIFLWVIWSLVVDKSRLQPILLFGLIISLLAVVLDDIGYSLTWWHYPYNLIYITNILIPIDMTVIPVSYMLLYQFFGTWKSFLIALSLDCLFAAFVIEPIFSKLEIYLLLHWEFWYSVPIYLVMGVFAKWLVDKIGKITLEK</sequence>
<protein>
    <submittedName>
        <fullName evidence="2">Uncharacterized protein</fullName>
    </submittedName>
</protein>
<proteinExistence type="predicted"/>
<reference evidence="2" key="1">
    <citation type="submission" date="2020-09" db="EMBL/GenBank/DDBJ databases">
        <title>A novel bacterium of genus Bacillus, isolated from South China Sea.</title>
        <authorList>
            <person name="Huang H."/>
            <person name="Mo K."/>
            <person name="Hu Y."/>
        </authorList>
    </citation>
    <scope>NUCLEOTIDE SEQUENCE</scope>
    <source>
        <strain evidence="2">IB182487</strain>
    </source>
</reference>
<evidence type="ECO:0000313" key="2">
    <source>
        <dbReference type="EMBL" id="MBD1382961.1"/>
    </source>
</evidence>
<evidence type="ECO:0000256" key="1">
    <source>
        <dbReference type="SAM" id="Phobius"/>
    </source>
</evidence>
<feature type="transmembrane region" description="Helical" evidence="1">
    <location>
        <begin position="59"/>
        <end position="83"/>
    </location>
</feature>
<organism evidence="2 3">
    <name type="scientific">Metabacillus arenae</name>
    <dbReference type="NCBI Taxonomy" id="2771434"/>
    <lineage>
        <taxon>Bacteria</taxon>
        <taxon>Bacillati</taxon>
        <taxon>Bacillota</taxon>
        <taxon>Bacilli</taxon>
        <taxon>Bacillales</taxon>
        <taxon>Bacillaceae</taxon>
        <taxon>Metabacillus</taxon>
    </lineage>
</organism>
<comment type="caution">
    <text evidence="2">The sequence shown here is derived from an EMBL/GenBank/DDBJ whole genome shotgun (WGS) entry which is preliminary data.</text>
</comment>
<feature type="transmembrane region" description="Helical" evidence="1">
    <location>
        <begin position="122"/>
        <end position="141"/>
    </location>
</feature>
<gene>
    <name evidence="2" type="ORF">IC621_22430</name>
</gene>
<evidence type="ECO:0000313" key="3">
    <source>
        <dbReference type="Proteomes" id="UP000626844"/>
    </source>
</evidence>
<dbReference type="EMBL" id="JACXAI010000040">
    <property type="protein sequence ID" value="MBD1382961.1"/>
    <property type="molecule type" value="Genomic_DNA"/>
</dbReference>
<keyword evidence="1" id="KW-1133">Transmembrane helix</keyword>
<dbReference type="NCBIfam" id="NF041644">
    <property type="entry name" value="CBO0543_fam"/>
    <property type="match status" value="1"/>
</dbReference>
<feature type="transmembrane region" description="Helical" evidence="1">
    <location>
        <begin position="31"/>
        <end position="50"/>
    </location>
</feature>
<feature type="transmembrane region" description="Helical" evidence="1">
    <location>
        <begin position="153"/>
        <end position="171"/>
    </location>
</feature>
<dbReference type="RefSeq" id="WP_191161660.1">
    <property type="nucleotide sequence ID" value="NZ_JACXAI010000040.1"/>
</dbReference>